<dbReference type="AlphaFoldDB" id="A0A9D4A8I0"/>
<proteinExistence type="predicted"/>
<sequence>MDSKMRKLTRLEKLAVPRQPVQTKGCRFKEVKPKVIRSNKYIARVQSSSVPQEMQKAAK</sequence>
<keyword evidence="2" id="KW-1185">Reference proteome</keyword>
<accession>A0A9D4A8I0</accession>
<protein>
    <submittedName>
        <fullName evidence="1">Uncharacterized protein</fullName>
    </submittedName>
</protein>
<gene>
    <name evidence="1" type="ORF">J1N35_014051</name>
</gene>
<comment type="caution">
    <text evidence="1">The sequence shown here is derived from an EMBL/GenBank/DDBJ whole genome shotgun (WGS) entry which is preliminary data.</text>
</comment>
<dbReference type="Proteomes" id="UP000828251">
    <property type="component" value="Unassembled WGS sequence"/>
</dbReference>
<evidence type="ECO:0000313" key="2">
    <source>
        <dbReference type="Proteomes" id="UP000828251"/>
    </source>
</evidence>
<reference evidence="1 2" key="1">
    <citation type="journal article" date="2021" name="Plant Biotechnol. J.">
        <title>Multi-omics assisted identification of the key and species-specific regulatory components of drought-tolerant mechanisms in Gossypium stocksii.</title>
        <authorList>
            <person name="Yu D."/>
            <person name="Ke L."/>
            <person name="Zhang D."/>
            <person name="Wu Y."/>
            <person name="Sun Y."/>
            <person name="Mei J."/>
            <person name="Sun J."/>
            <person name="Sun Y."/>
        </authorList>
    </citation>
    <scope>NUCLEOTIDE SEQUENCE [LARGE SCALE GENOMIC DNA]</scope>
    <source>
        <strain evidence="2">cv. E1</strain>
        <tissue evidence="1">Leaf</tissue>
    </source>
</reference>
<dbReference type="EMBL" id="JAIQCV010000005">
    <property type="protein sequence ID" value="KAH1097130.1"/>
    <property type="molecule type" value="Genomic_DNA"/>
</dbReference>
<evidence type="ECO:0000313" key="1">
    <source>
        <dbReference type="EMBL" id="KAH1097130.1"/>
    </source>
</evidence>
<organism evidence="1 2">
    <name type="scientific">Gossypium stocksii</name>
    <dbReference type="NCBI Taxonomy" id="47602"/>
    <lineage>
        <taxon>Eukaryota</taxon>
        <taxon>Viridiplantae</taxon>
        <taxon>Streptophyta</taxon>
        <taxon>Embryophyta</taxon>
        <taxon>Tracheophyta</taxon>
        <taxon>Spermatophyta</taxon>
        <taxon>Magnoliopsida</taxon>
        <taxon>eudicotyledons</taxon>
        <taxon>Gunneridae</taxon>
        <taxon>Pentapetalae</taxon>
        <taxon>rosids</taxon>
        <taxon>malvids</taxon>
        <taxon>Malvales</taxon>
        <taxon>Malvaceae</taxon>
        <taxon>Malvoideae</taxon>
        <taxon>Gossypium</taxon>
    </lineage>
</organism>
<name>A0A9D4A8I0_9ROSI</name>